<organism evidence="3 4">
    <name type="scientific">Cadophora malorum</name>
    <dbReference type="NCBI Taxonomy" id="108018"/>
    <lineage>
        <taxon>Eukaryota</taxon>
        <taxon>Fungi</taxon>
        <taxon>Dikarya</taxon>
        <taxon>Ascomycota</taxon>
        <taxon>Pezizomycotina</taxon>
        <taxon>Leotiomycetes</taxon>
        <taxon>Helotiales</taxon>
        <taxon>Ploettnerulaceae</taxon>
        <taxon>Cadophora</taxon>
    </lineage>
</organism>
<dbReference type="PANTHER" id="PTHR12436:SF4">
    <property type="entry name" value="LEUKOCYTE RECEPTOR CLUSTER MEMBER 8"/>
    <property type="match status" value="1"/>
</dbReference>
<keyword evidence="4" id="KW-1185">Reference proteome</keyword>
<evidence type="ECO:0000256" key="1">
    <source>
        <dbReference type="SAM" id="MobiDB-lite"/>
    </source>
</evidence>
<proteinExistence type="predicted"/>
<reference evidence="3" key="1">
    <citation type="submission" date="2021-02" db="EMBL/GenBank/DDBJ databases">
        <title>Genome sequence Cadophora malorum strain M34.</title>
        <authorList>
            <person name="Stefanovic E."/>
            <person name="Vu D."/>
            <person name="Scully C."/>
            <person name="Dijksterhuis J."/>
            <person name="Roader J."/>
            <person name="Houbraken J."/>
        </authorList>
    </citation>
    <scope>NUCLEOTIDE SEQUENCE</scope>
    <source>
        <strain evidence="3">M34</strain>
    </source>
</reference>
<protein>
    <recommendedName>
        <fullName evidence="2">SAC3/GANP/THP3 conserved domain-containing protein</fullName>
    </recommendedName>
</protein>
<dbReference type="EMBL" id="JAFJYH010000472">
    <property type="protein sequence ID" value="KAG4411469.1"/>
    <property type="molecule type" value="Genomic_DNA"/>
</dbReference>
<dbReference type="GO" id="GO:0005634">
    <property type="term" value="C:nucleus"/>
    <property type="evidence" value="ECO:0007669"/>
    <property type="project" value="TreeGrafter"/>
</dbReference>
<dbReference type="Proteomes" id="UP000664132">
    <property type="component" value="Unassembled WGS sequence"/>
</dbReference>
<feature type="region of interest" description="Disordered" evidence="1">
    <location>
        <begin position="190"/>
        <end position="249"/>
    </location>
</feature>
<gene>
    <name evidence="3" type="ORF">IFR04_015394</name>
</gene>
<name>A0A8H7SXR6_9HELO</name>
<feature type="compositionally biased region" description="Low complexity" evidence="1">
    <location>
        <begin position="27"/>
        <end position="41"/>
    </location>
</feature>
<feature type="compositionally biased region" description="Basic and acidic residues" evidence="1">
    <location>
        <begin position="224"/>
        <end position="249"/>
    </location>
</feature>
<dbReference type="PANTHER" id="PTHR12436">
    <property type="entry name" value="80 KDA MCM3-ASSOCIATED PROTEIN"/>
    <property type="match status" value="1"/>
</dbReference>
<sequence>MNSPWAPIPPPPGTQSQYGYPQGKILSLSAPLVVASSTASPSPSPSPASPSSTPRNMASNEKTAPPAFHPVQVRQSFASAPLHFVPAVQHPPPPAPMPAPPPAEKKKIDWPAPVRLYVQRSFQIDNLLPDVTRKEMEEQLRNTIAAATDSNSLDTIDWDHLPLPQQMIHKARADAKAAAWQQESLDLRIGANGNANGNHAASKKRKSQDIGGDDNSMPPWRTNNRFEDRITDKRQQPFQEEKLSKSQKNLEKRLRRFDGGYKPTYARSPSPVPSSGPVVGTCQVLEKQYFRLTSAPVPSQVRPEPILRQTLDLLKKKWKKEGNYSYICDQFKSMRQDLTVQRIKNEFTVTVYEIHARIALEKGDLGEYNQCQTQLRALYTQNLGGNPVEFKAYRILYFIHTSNRTALNDVLADLTTAEKEEKAIKHALGVRSALALGNYHRFFRLYLDTPNMGAYLMDMFVVRERLVALSNICKAYKPDIKLRFITEELGFESDGDAAQFICDYNGQHLLEEKNDELRFLTGKAGALFEAAKSAAFAKVDIKGQI</sequence>
<evidence type="ECO:0000259" key="2">
    <source>
        <dbReference type="Pfam" id="PF03399"/>
    </source>
</evidence>
<accession>A0A8H7SXR6</accession>
<feature type="compositionally biased region" description="Pro residues" evidence="1">
    <location>
        <begin position="1"/>
        <end position="13"/>
    </location>
</feature>
<dbReference type="Gene3D" id="1.25.40.990">
    <property type="match status" value="1"/>
</dbReference>
<feature type="region of interest" description="Disordered" evidence="1">
    <location>
        <begin position="85"/>
        <end position="104"/>
    </location>
</feature>
<feature type="region of interest" description="Disordered" evidence="1">
    <location>
        <begin position="1"/>
        <end position="72"/>
    </location>
</feature>
<evidence type="ECO:0000313" key="4">
    <source>
        <dbReference type="Proteomes" id="UP000664132"/>
    </source>
</evidence>
<dbReference type="InterPro" id="IPR045107">
    <property type="entry name" value="SAC3/GANP/THP3"/>
</dbReference>
<dbReference type="FunFam" id="1.25.40.990:FF:000006">
    <property type="entry name" value="Putative SAC3/GANP domain protein"/>
    <property type="match status" value="1"/>
</dbReference>
<feature type="compositionally biased region" description="Pro residues" evidence="1">
    <location>
        <begin position="89"/>
        <end position="102"/>
    </location>
</feature>
<dbReference type="InterPro" id="IPR005062">
    <property type="entry name" value="SAC3/GANP/THP3_conserved"/>
</dbReference>
<dbReference type="OrthoDB" id="199574at2759"/>
<dbReference type="AlphaFoldDB" id="A0A8H7SXR6"/>
<feature type="domain" description="SAC3/GANP/THP3 conserved" evidence="2">
    <location>
        <begin position="288"/>
        <end position="504"/>
    </location>
</feature>
<feature type="compositionally biased region" description="Low complexity" evidence="1">
    <location>
        <begin position="190"/>
        <end position="200"/>
    </location>
</feature>
<dbReference type="Pfam" id="PF03399">
    <property type="entry name" value="SAC3_GANP"/>
    <property type="match status" value="1"/>
</dbReference>
<evidence type="ECO:0000313" key="3">
    <source>
        <dbReference type="EMBL" id="KAG4411469.1"/>
    </source>
</evidence>
<comment type="caution">
    <text evidence="3">The sequence shown here is derived from an EMBL/GenBank/DDBJ whole genome shotgun (WGS) entry which is preliminary data.</text>
</comment>